<reference evidence="2" key="1">
    <citation type="submission" date="2014-01" db="EMBL/GenBank/DDBJ databases">
        <title>The Genome Sequence of Anopheles farauti FAR1 (V2).</title>
        <authorList>
            <consortium name="The Broad Institute Genomics Platform"/>
            <person name="Neafsey D.E."/>
            <person name="Besansky N."/>
            <person name="Howell P."/>
            <person name="Walton C."/>
            <person name="Young S.K."/>
            <person name="Zeng Q."/>
            <person name="Gargeya S."/>
            <person name="Fitzgerald M."/>
            <person name="Haas B."/>
            <person name="Abouelleil A."/>
            <person name="Allen A.W."/>
            <person name="Alvarado L."/>
            <person name="Arachchi H.M."/>
            <person name="Berlin A.M."/>
            <person name="Chapman S.B."/>
            <person name="Gainer-Dewar J."/>
            <person name="Goldberg J."/>
            <person name="Griggs A."/>
            <person name="Gujja S."/>
            <person name="Hansen M."/>
            <person name="Howarth C."/>
            <person name="Imamovic A."/>
            <person name="Ireland A."/>
            <person name="Larimer J."/>
            <person name="McCowan C."/>
            <person name="Murphy C."/>
            <person name="Pearson M."/>
            <person name="Poon T.W."/>
            <person name="Priest M."/>
            <person name="Roberts A."/>
            <person name="Saif S."/>
            <person name="Shea T."/>
            <person name="Sisk P."/>
            <person name="Sykes S."/>
            <person name="Wortman J."/>
            <person name="Nusbaum C."/>
            <person name="Birren B."/>
        </authorList>
    </citation>
    <scope>NUCLEOTIDE SEQUENCE [LARGE SCALE GENOMIC DNA]</scope>
    <source>
        <strain evidence="2">FAR1</strain>
    </source>
</reference>
<name>A0A182QLW4_9DIPT</name>
<evidence type="ECO:0000313" key="2">
    <source>
        <dbReference type="Proteomes" id="UP000075886"/>
    </source>
</evidence>
<dbReference type="EMBL" id="AXCN02000423">
    <property type="status" value="NOT_ANNOTATED_CDS"/>
    <property type="molecule type" value="Genomic_DNA"/>
</dbReference>
<reference evidence="1" key="2">
    <citation type="submission" date="2020-05" db="UniProtKB">
        <authorList>
            <consortium name="EnsemblMetazoa"/>
        </authorList>
    </citation>
    <scope>IDENTIFICATION</scope>
    <source>
        <strain evidence="1">FAR1</strain>
    </source>
</reference>
<keyword evidence="2" id="KW-1185">Reference proteome</keyword>
<sequence length="156" mass="16442">MSFEMTVDSVIQTGRSLRCVDVSSVSLSPIVMSTRVSSTAKPLDRVASPDHCSVGALVEGFAILISGASLMPSTCRSRSYKGCSCSLNFANNSLESFFGSAELSSSTALPQNLSFRSIAIRARSILRSNLSSSQISSSFMQGFLTSISTTSASSIE</sequence>
<evidence type="ECO:0000313" key="1">
    <source>
        <dbReference type="EnsemblMetazoa" id="AFAF012825-PA"/>
    </source>
</evidence>
<organism evidence="1 2">
    <name type="scientific">Anopheles farauti</name>
    <dbReference type="NCBI Taxonomy" id="69004"/>
    <lineage>
        <taxon>Eukaryota</taxon>
        <taxon>Metazoa</taxon>
        <taxon>Ecdysozoa</taxon>
        <taxon>Arthropoda</taxon>
        <taxon>Hexapoda</taxon>
        <taxon>Insecta</taxon>
        <taxon>Pterygota</taxon>
        <taxon>Neoptera</taxon>
        <taxon>Endopterygota</taxon>
        <taxon>Diptera</taxon>
        <taxon>Nematocera</taxon>
        <taxon>Culicoidea</taxon>
        <taxon>Culicidae</taxon>
        <taxon>Anophelinae</taxon>
        <taxon>Anopheles</taxon>
    </lineage>
</organism>
<dbReference type="Proteomes" id="UP000075886">
    <property type="component" value="Unassembled WGS sequence"/>
</dbReference>
<accession>A0A182QLW4</accession>
<protein>
    <submittedName>
        <fullName evidence="1">Uncharacterized protein</fullName>
    </submittedName>
</protein>
<dbReference type="VEuPathDB" id="VectorBase:AFAF012825"/>
<dbReference type="AlphaFoldDB" id="A0A182QLW4"/>
<dbReference type="EnsemblMetazoa" id="AFAF012825-RA">
    <property type="protein sequence ID" value="AFAF012825-PA"/>
    <property type="gene ID" value="AFAF012825"/>
</dbReference>
<proteinExistence type="predicted"/>